<evidence type="ECO:0000313" key="1">
    <source>
        <dbReference type="EMBL" id="QKC76618.1"/>
    </source>
</evidence>
<evidence type="ECO:0000313" key="2">
    <source>
        <dbReference type="Proteomes" id="UP000503339"/>
    </source>
</evidence>
<gene>
    <name evidence="1" type="ORF">EB233_14735</name>
</gene>
<keyword evidence="2" id="KW-1185">Reference proteome</keyword>
<dbReference type="Proteomes" id="UP000503339">
    <property type="component" value="Chromosome"/>
</dbReference>
<accession>A0A6M7UKH2</accession>
<dbReference type="KEGG" id="merd:EB233_14735"/>
<dbReference type="AlphaFoldDB" id="A0A6M7UKH2"/>
<sequence length="63" mass="7036">MRYRLVLQRWRRPSLPCRAFLPVNGAKEAGRNADAIFAALVIGEIIDEGGPRPVYGERMPAGR</sequence>
<name>A0A6M7UKH2_9HYPH</name>
<organism evidence="1 2">
    <name type="scientific">Mesorhizobium erdmanii</name>
    <dbReference type="NCBI Taxonomy" id="1777866"/>
    <lineage>
        <taxon>Bacteria</taxon>
        <taxon>Pseudomonadati</taxon>
        <taxon>Pseudomonadota</taxon>
        <taxon>Alphaproteobacteria</taxon>
        <taxon>Hyphomicrobiales</taxon>
        <taxon>Phyllobacteriaceae</taxon>
        <taxon>Mesorhizobium</taxon>
    </lineage>
</organism>
<dbReference type="EMBL" id="CP033361">
    <property type="protein sequence ID" value="QKC76618.1"/>
    <property type="molecule type" value="Genomic_DNA"/>
</dbReference>
<protein>
    <submittedName>
        <fullName evidence="1">Uncharacterized protein</fullName>
    </submittedName>
</protein>
<reference evidence="1 2" key="1">
    <citation type="submission" date="2018-10" db="EMBL/GenBank/DDBJ databases">
        <authorList>
            <person name="Perry B.J."/>
            <person name="Sullivan J.T."/>
            <person name="Murphy R.J.T."/>
            <person name="Ramsay J.P."/>
            <person name="Ronson C.W."/>
        </authorList>
    </citation>
    <scope>NUCLEOTIDE SEQUENCE [LARGE SCALE GENOMIC DNA]</scope>
    <source>
        <strain evidence="1 2">NZP2014</strain>
    </source>
</reference>
<proteinExistence type="predicted"/>